<evidence type="ECO:0000259" key="15">
    <source>
        <dbReference type="Pfam" id="PF01085"/>
    </source>
</evidence>
<accession>A0A9P0AL62</accession>
<gene>
    <name evidence="16" type="ORF">BEMITA_LOCUS12483</name>
</gene>
<dbReference type="GO" id="GO:0016015">
    <property type="term" value="F:morphogen activity"/>
    <property type="evidence" value="ECO:0007669"/>
    <property type="project" value="UniProtKB-KW"/>
</dbReference>
<dbReference type="Gene3D" id="3.30.1380.10">
    <property type="match status" value="1"/>
</dbReference>
<comment type="subcellular location">
    <subcellularLocation>
        <location evidence="1">Cell membrane</location>
    </subcellularLocation>
</comment>
<dbReference type="SUPFAM" id="SSF55166">
    <property type="entry name" value="Hedgehog/DD-peptidase"/>
    <property type="match status" value="1"/>
</dbReference>
<dbReference type="InterPro" id="IPR050387">
    <property type="entry name" value="Hedgehog_Signaling"/>
</dbReference>
<evidence type="ECO:0000256" key="2">
    <source>
        <dbReference type="ARBA" id="ARBA00010649"/>
    </source>
</evidence>
<keyword evidence="17" id="KW-1185">Reference proteome</keyword>
<dbReference type="GO" id="GO:0008233">
    <property type="term" value="F:peptidase activity"/>
    <property type="evidence" value="ECO:0007669"/>
    <property type="project" value="UniProtKB-KW"/>
</dbReference>
<keyword evidence="8" id="KW-0479">Metal-binding</keyword>
<protein>
    <recommendedName>
        <fullName evidence="3">Protein hedgehog</fullName>
    </recommendedName>
</protein>
<keyword evidence="7" id="KW-0709">Segmentation polarity protein</keyword>
<organism evidence="16 17">
    <name type="scientific">Bemisia tabaci</name>
    <name type="common">Sweetpotato whitefly</name>
    <name type="synonym">Aleurodes tabaci</name>
    <dbReference type="NCBI Taxonomy" id="7038"/>
    <lineage>
        <taxon>Eukaryota</taxon>
        <taxon>Metazoa</taxon>
        <taxon>Ecdysozoa</taxon>
        <taxon>Arthropoda</taxon>
        <taxon>Hexapoda</taxon>
        <taxon>Insecta</taxon>
        <taxon>Pterygota</taxon>
        <taxon>Neoptera</taxon>
        <taxon>Paraneoptera</taxon>
        <taxon>Hemiptera</taxon>
        <taxon>Sternorrhyncha</taxon>
        <taxon>Aleyrodoidea</taxon>
        <taxon>Aleyrodidae</taxon>
        <taxon>Aleyrodinae</taxon>
        <taxon>Bemisia</taxon>
    </lineage>
</organism>
<dbReference type="EMBL" id="OU963869">
    <property type="protein sequence ID" value="CAH0394153.1"/>
    <property type="molecule type" value="Genomic_DNA"/>
</dbReference>
<dbReference type="GO" id="GO:0006508">
    <property type="term" value="P:proteolysis"/>
    <property type="evidence" value="ECO:0007669"/>
    <property type="project" value="UniProtKB-KW"/>
</dbReference>
<dbReference type="GO" id="GO:0007267">
    <property type="term" value="P:cell-cell signaling"/>
    <property type="evidence" value="ECO:0007669"/>
    <property type="project" value="InterPro"/>
</dbReference>
<dbReference type="GO" id="GO:0005886">
    <property type="term" value="C:plasma membrane"/>
    <property type="evidence" value="ECO:0007669"/>
    <property type="project" value="UniProtKB-SubCell"/>
</dbReference>
<dbReference type="InterPro" id="IPR000320">
    <property type="entry name" value="Hedgehog_signalling_dom"/>
</dbReference>
<evidence type="ECO:0000256" key="13">
    <source>
        <dbReference type="ARBA" id="ARBA00023301"/>
    </source>
</evidence>
<comment type="similarity">
    <text evidence="2">Belongs to the hedgehog family.</text>
</comment>
<dbReference type="GO" id="GO:0009653">
    <property type="term" value="P:anatomical structure morphogenesis"/>
    <property type="evidence" value="ECO:0007669"/>
    <property type="project" value="UniProtKB-KW"/>
</dbReference>
<comment type="function">
    <text evidence="14">The C-terminal part of the hedgehog protein precursor displays an autoproteolysis activity that results in the cleavage of the full-length protein into two parts (N-product and C-product). In addition, the C-terminal part displays a cholesterol transferase activity that results by the covalent attachment of a cholesterol moiety to the C-terminal of the newly generated N-product. Once cleaved, the C-product has no signaling activity and diffuses from the cell.</text>
</comment>
<evidence type="ECO:0000256" key="8">
    <source>
        <dbReference type="ARBA" id="ARBA00022723"/>
    </source>
</evidence>
<keyword evidence="4" id="KW-0217">Developmental protein</keyword>
<evidence type="ECO:0000256" key="1">
    <source>
        <dbReference type="ARBA" id="ARBA00004236"/>
    </source>
</evidence>
<evidence type="ECO:0000256" key="4">
    <source>
        <dbReference type="ARBA" id="ARBA00022473"/>
    </source>
</evidence>
<sequence>MESEVAGRGRATERERERFARLKEKLNILAISVANQWEGVRLTVKRGWTERNDLDPTDLHYEGRAVDIRTSVWNSSHMGLLARLAVEAKFDWVHYERKGYVHCSVKSGAGSITHPTRVWLVLTVNAHSSLTPTPGSHFTFHVSISLTVQ</sequence>
<keyword evidence="5" id="KW-1003">Cell membrane</keyword>
<reference evidence="16" key="1">
    <citation type="submission" date="2021-12" db="EMBL/GenBank/DDBJ databases">
        <authorList>
            <person name="King R."/>
        </authorList>
    </citation>
    <scope>NUCLEOTIDE SEQUENCE</scope>
</reference>
<keyword evidence="12" id="KW-0472">Membrane</keyword>
<dbReference type="GO" id="GO:0005509">
    <property type="term" value="F:calcium ion binding"/>
    <property type="evidence" value="ECO:0007669"/>
    <property type="project" value="TreeGrafter"/>
</dbReference>
<dbReference type="AlphaFoldDB" id="A0A9P0AL62"/>
<dbReference type="PANTHER" id="PTHR11889">
    <property type="entry name" value="HEDGEHOG"/>
    <property type="match status" value="1"/>
</dbReference>
<dbReference type="InterPro" id="IPR001657">
    <property type="entry name" value="Hedgehog"/>
</dbReference>
<evidence type="ECO:0000313" key="17">
    <source>
        <dbReference type="Proteomes" id="UP001152759"/>
    </source>
</evidence>
<feature type="domain" description="Hedgehog N-terminal signalling" evidence="15">
    <location>
        <begin position="12"/>
        <end position="104"/>
    </location>
</feature>
<keyword evidence="6" id="KW-0645">Protease</keyword>
<keyword evidence="13" id="KW-0504">Morphogen</keyword>
<evidence type="ECO:0000256" key="11">
    <source>
        <dbReference type="ARBA" id="ARBA00022837"/>
    </source>
</evidence>
<dbReference type="GO" id="GO:0001708">
    <property type="term" value="P:cell fate specification"/>
    <property type="evidence" value="ECO:0007669"/>
    <property type="project" value="TreeGrafter"/>
</dbReference>
<dbReference type="GO" id="GO:0007224">
    <property type="term" value="P:smoothened signaling pathway"/>
    <property type="evidence" value="ECO:0007669"/>
    <property type="project" value="TreeGrafter"/>
</dbReference>
<name>A0A9P0AL62_BEMTA</name>
<evidence type="ECO:0000256" key="10">
    <source>
        <dbReference type="ARBA" id="ARBA00022813"/>
    </source>
</evidence>
<proteinExistence type="inferred from homology"/>
<evidence type="ECO:0000256" key="9">
    <source>
        <dbReference type="ARBA" id="ARBA00022801"/>
    </source>
</evidence>
<evidence type="ECO:0000256" key="7">
    <source>
        <dbReference type="ARBA" id="ARBA00022716"/>
    </source>
</evidence>
<dbReference type="PRINTS" id="PR00632">
    <property type="entry name" value="SONICHHOG"/>
</dbReference>
<dbReference type="Pfam" id="PF01085">
    <property type="entry name" value="HH_signal"/>
    <property type="match status" value="1"/>
</dbReference>
<evidence type="ECO:0000256" key="12">
    <source>
        <dbReference type="ARBA" id="ARBA00023136"/>
    </source>
</evidence>
<evidence type="ECO:0000256" key="6">
    <source>
        <dbReference type="ARBA" id="ARBA00022670"/>
    </source>
</evidence>
<dbReference type="GO" id="GO:0005113">
    <property type="term" value="F:patched binding"/>
    <property type="evidence" value="ECO:0007669"/>
    <property type="project" value="TreeGrafter"/>
</dbReference>
<evidence type="ECO:0000256" key="3">
    <source>
        <dbReference type="ARBA" id="ARBA00021970"/>
    </source>
</evidence>
<dbReference type="GO" id="GO:0007367">
    <property type="term" value="P:segment polarity determination"/>
    <property type="evidence" value="ECO:0007669"/>
    <property type="project" value="UniProtKB-KW"/>
</dbReference>
<dbReference type="Proteomes" id="UP001152759">
    <property type="component" value="Chromosome 8"/>
</dbReference>
<keyword evidence="11" id="KW-0106">Calcium</keyword>
<evidence type="ECO:0000313" key="16">
    <source>
        <dbReference type="EMBL" id="CAH0394153.1"/>
    </source>
</evidence>
<dbReference type="PANTHER" id="PTHR11889:SF31">
    <property type="entry name" value="PROTEIN HEDGEHOG"/>
    <property type="match status" value="1"/>
</dbReference>
<keyword evidence="10" id="KW-0068">Autocatalytic cleavage</keyword>
<dbReference type="GO" id="GO:0005615">
    <property type="term" value="C:extracellular space"/>
    <property type="evidence" value="ECO:0007669"/>
    <property type="project" value="TreeGrafter"/>
</dbReference>
<dbReference type="GO" id="GO:0010468">
    <property type="term" value="P:regulation of gene expression"/>
    <property type="evidence" value="ECO:0007669"/>
    <property type="project" value="TreeGrafter"/>
</dbReference>
<evidence type="ECO:0000256" key="5">
    <source>
        <dbReference type="ARBA" id="ARBA00022475"/>
    </source>
</evidence>
<keyword evidence="9" id="KW-0378">Hydrolase</keyword>
<evidence type="ECO:0000256" key="14">
    <source>
        <dbReference type="ARBA" id="ARBA00045369"/>
    </source>
</evidence>
<dbReference type="InterPro" id="IPR009045">
    <property type="entry name" value="Zn_M74/Hedgehog-like"/>
</dbReference>